<feature type="non-terminal residue" evidence="2">
    <location>
        <position position="1"/>
    </location>
</feature>
<dbReference type="EMBL" id="JADWDJ010000003">
    <property type="protein sequence ID" value="KAG5283205.1"/>
    <property type="molecule type" value="Genomic_DNA"/>
</dbReference>
<evidence type="ECO:0000313" key="3">
    <source>
        <dbReference type="Proteomes" id="UP000823561"/>
    </source>
</evidence>
<evidence type="ECO:0000313" key="2">
    <source>
        <dbReference type="EMBL" id="KAG5283205.1"/>
    </source>
</evidence>
<comment type="caution">
    <text evidence="2">The sequence shown here is derived from an EMBL/GenBank/DDBJ whole genome shotgun (WGS) entry which is preliminary data.</text>
</comment>
<accession>A0AAV6HB13</accession>
<sequence length="187" mass="21074">PLHTQHIVFRIFSNTHPLHTYSTLPPPTHYTHTHTQSLLHSPPAHTHIFTVITHIHHTYSTLLAIVSPCPPPPYIHSTLFHQEASPTHIPNILTAHCPHTHYTTHTHTVTAPLPSRPHTHLHCHHSHTSYIQYSACTHCPPIHSTLSHEEASPTHILHTALSPHTQHTIPSPLSSPQHTHQDPWQLG</sequence>
<dbReference type="Proteomes" id="UP000823561">
    <property type="component" value="Chromosome 3"/>
</dbReference>
<feature type="compositionally biased region" description="Polar residues" evidence="1">
    <location>
        <begin position="164"/>
        <end position="178"/>
    </location>
</feature>
<gene>
    <name evidence="2" type="ORF">AALO_G00039530</name>
</gene>
<name>A0AAV6HB13_9TELE</name>
<organism evidence="2 3">
    <name type="scientific">Alosa alosa</name>
    <name type="common">allis shad</name>
    <dbReference type="NCBI Taxonomy" id="278164"/>
    <lineage>
        <taxon>Eukaryota</taxon>
        <taxon>Metazoa</taxon>
        <taxon>Chordata</taxon>
        <taxon>Craniata</taxon>
        <taxon>Vertebrata</taxon>
        <taxon>Euteleostomi</taxon>
        <taxon>Actinopterygii</taxon>
        <taxon>Neopterygii</taxon>
        <taxon>Teleostei</taxon>
        <taxon>Clupei</taxon>
        <taxon>Clupeiformes</taxon>
        <taxon>Clupeoidei</taxon>
        <taxon>Clupeidae</taxon>
        <taxon>Alosa</taxon>
    </lineage>
</organism>
<dbReference type="AlphaFoldDB" id="A0AAV6HB13"/>
<feature type="region of interest" description="Disordered" evidence="1">
    <location>
        <begin position="164"/>
        <end position="187"/>
    </location>
</feature>
<reference evidence="2" key="1">
    <citation type="submission" date="2020-10" db="EMBL/GenBank/DDBJ databases">
        <title>Chromosome-scale genome assembly of the Allis shad, Alosa alosa.</title>
        <authorList>
            <person name="Margot Z."/>
            <person name="Christophe K."/>
            <person name="Cabau C."/>
            <person name="Louis A."/>
            <person name="Berthelot C."/>
            <person name="Parey E."/>
            <person name="Roest Crollius H."/>
            <person name="Montfort J."/>
            <person name="Robinson-Rechavi M."/>
            <person name="Bucao C."/>
            <person name="Bouchez O."/>
            <person name="Gislard M."/>
            <person name="Lluch J."/>
            <person name="Milhes M."/>
            <person name="Lampietro C."/>
            <person name="Lopez Roques C."/>
            <person name="Donnadieu C."/>
            <person name="Braasch I."/>
            <person name="Desvignes T."/>
            <person name="Postlethwait J."/>
            <person name="Bobe J."/>
            <person name="Guiguen Y."/>
        </authorList>
    </citation>
    <scope>NUCLEOTIDE SEQUENCE</scope>
    <source>
        <strain evidence="2">M-15738</strain>
        <tissue evidence="2">Blood</tissue>
    </source>
</reference>
<proteinExistence type="predicted"/>
<protein>
    <submittedName>
        <fullName evidence="2">Uncharacterized protein</fullName>
    </submittedName>
</protein>
<keyword evidence="3" id="KW-1185">Reference proteome</keyword>
<evidence type="ECO:0000256" key="1">
    <source>
        <dbReference type="SAM" id="MobiDB-lite"/>
    </source>
</evidence>